<dbReference type="PANTHER" id="PTHR31559:SF0">
    <property type="entry name" value="PYRIDOXAL 5'-PHOSPHATE SYNTHASE SUBUNIT SNO1-RELATED"/>
    <property type="match status" value="1"/>
</dbReference>
<evidence type="ECO:0000256" key="4">
    <source>
        <dbReference type="ARBA" id="ARBA00023239"/>
    </source>
</evidence>
<dbReference type="PROSITE" id="PS51273">
    <property type="entry name" value="GATASE_TYPE_1"/>
    <property type="match status" value="1"/>
</dbReference>
<keyword evidence="4" id="KW-0456">Lyase</keyword>
<dbReference type="SUPFAM" id="SSF52317">
    <property type="entry name" value="Class I glutamine amidotransferase-like"/>
    <property type="match status" value="1"/>
</dbReference>
<dbReference type="GO" id="GO:0004359">
    <property type="term" value="F:glutaminase activity"/>
    <property type="evidence" value="ECO:0007669"/>
    <property type="project" value="UniProtKB-EC"/>
</dbReference>
<dbReference type="CDD" id="cd01749">
    <property type="entry name" value="GATase1_PB"/>
    <property type="match status" value="1"/>
</dbReference>
<gene>
    <name evidence="6" type="ORF">UFOPK1493_00230</name>
</gene>
<dbReference type="PROSITE" id="PS51130">
    <property type="entry name" value="PDXT_SNO_2"/>
    <property type="match status" value="1"/>
</dbReference>
<dbReference type="HAMAP" id="MF_01615">
    <property type="entry name" value="PdxT"/>
    <property type="match status" value="1"/>
</dbReference>
<evidence type="ECO:0000313" key="6">
    <source>
        <dbReference type="EMBL" id="CAB4540218.1"/>
    </source>
</evidence>
<accession>A0A6J6BPU3</accession>
<keyword evidence="2" id="KW-0663">Pyridoxal phosphate</keyword>
<dbReference type="EMBL" id="CAEZSR010000004">
    <property type="protein sequence ID" value="CAB4540218.1"/>
    <property type="molecule type" value="Genomic_DNA"/>
</dbReference>
<dbReference type="InterPro" id="IPR002161">
    <property type="entry name" value="PdxT/SNO"/>
</dbReference>
<dbReference type="NCBIfam" id="TIGR03800">
    <property type="entry name" value="PLP_synth_Pdx2"/>
    <property type="match status" value="1"/>
</dbReference>
<protein>
    <submittedName>
        <fullName evidence="6">Unannotated protein</fullName>
    </submittedName>
</protein>
<dbReference type="GO" id="GO:0008614">
    <property type="term" value="P:pyridoxine metabolic process"/>
    <property type="evidence" value="ECO:0007669"/>
    <property type="project" value="TreeGrafter"/>
</dbReference>
<dbReference type="FunFam" id="3.40.50.880:FF:000010">
    <property type="entry name" value="uncharacterized protein LOC100176842 isoform X2"/>
    <property type="match status" value="1"/>
</dbReference>
<evidence type="ECO:0000256" key="3">
    <source>
        <dbReference type="ARBA" id="ARBA00022962"/>
    </source>
</evidence>
<evidence type="ECO:0000256" key="1">
    <source>
        <dbReference type="ARBA" id="ARBA00022801"/>
    </source>
</evidence>
<organism evidence="6">
    <name type="scientific">freshwater metagenome</name>
    <dbReference type="NCBI Taxonomy" id="449393"/>
    <lineage>
        <taxon>unclassified sequences</taxon>
        <taxon>metagenomes</taxon>
        <taxon>ecological metagenomes</taxon>
    </lineage>
</organism>
<dbReference type="PANTHER" id="PTHR31559">
    <property type="entry name" value="PYRIDOXAL 5'-PHOSPHATE SYNTHASE SUBUNIT SNO"/>
    <property type="match status" value="1"/>
</dbReference>
<proteinExistence type="inferred from homology"/>
<evidence type="ECO:0000256" key="2">
    <source>
        <dbReference type="ARBA" id="ARBA00022898"/>
    </source>
</evidence>
<dbReference type="Gene3D" id="3.40.50.880">
    <property type="match status" value="1"/>
</dbReference>
<comment type="catalytic activity">
    <reaction evidence="5">
        <text>L-glutamine + H2O = L-glutamate + NH4(+)</text>
        <dbReference type="Rhea" id="RHEA:15889"/>
        <dbReference type="ChEBI" id="CHEBI:15377"/>
        <dbReference type="ChEBI" id="CHEBI:28938"/>
        <dbReference type="ChEBI" id="CHEBI:29985"/>
        <dbReference type="ChEBI" id="CHEBI:58359"/>
        <dbReference type="EC" id="3.5.1.2"/>
    </reaction>
</comment>
<dbReference type="GO" id="GO:1903600">
    <property type="term" value="C:glutaminase complex"/>
    <property type="evidence" value="ECO:0007669"/>
    <property type="project" value="TreeGrafter"/>
</dbReference>
<dbReference type="InterPro" id="IPR029062">
    <property type="entry name" value="Class_I_gatase-like"/>
</dbReference>
<dbReference type="PIRSF" id="PIRSF005639">
    <property type="entry name" value="Glut_amidoT_SNO"/>
    <property type="match status" value="1"/>
</dbReference>
<name>A0A6J6BPU3_9ZZZZ</name>
<reference evidence="6" key="1">
    <citation type="submission" date="2020-05" db="EMBL/GenBank/DDBJ databases">
        <authorList>
            <person name="Chiriac C."/>
            <person name="Salcher M."/>
            <person name="Ghai R."/>
            <person name="Kavagutti S V."/>
        </authorList>
    </citation>
    <scope>NUCLEOTIDE SEQUENCE</scope>
</reference>
<dbReference type="GO" id="GO:0016829">
    <property type="term" value="F:lyase activity"/>
    <property type="evidence" value="ECO:0007669"/>
    <property type="project" value="UniProtKB-KW"/>
</dbReference>
<dbReference type="GO" id="GO:0005829">
    <property type="term" value="C:cytosol"/>
    <property type="evidence" value="ECO:0007669"/>
    <property type="project" value="TreeGrafter"/>
</dbReference>
<dbReference type="Pfam" id="PF01174">
    <property type="entry name" value="SNO"/>
    <property type="match status" value="1"/>
</dbReference>
<keyword evidence="1" id="KW-0378">Hydrolase</keyword>
<keyword evidence="3" id="KW-0315">Glutamine amidotransferase</keyword>
<sequence length="214" mass="22690">MSSPSRPDTGSADPTGTTPVVGVLALQGAFQAHQAVLDRLGARTRQVRTPADLAGVDALVMPGGESTTMSRLLHTAELFDPLAERLAAGMPVFGTCAGMILLAAEVLDGRPDQRSFAAIDIAVRRNGYGRQIDSFEHEVDVDGLDAPFHVVFIRAPKVERTGPGVEVLARHDGVPVLARQGRVLVASFHPELTDDDRLHAMFLAMVPPSAARAA</sequence>
<evidence type="ECO:0000256" key="5">
    <source>
        <dbReference type="ARBA" id="ARBA00049534"/>
    </source>
</evidence>
<dbReference type="AlphaFoldDB" id="A0A6J6BPU3"/>
<dbReference type="GO" id="GO:0042823">
    <property type="term" value="P:pyridoxal phosphate biosynthetic process"/>
    <property type="evidence" value="ECO:0007669"/>
    <property type="project" value="InterPro"/>
</dbReference>